<feature type="domain" description="Peptidase S1" evidence="5">
    <location>
        <begin position="136"/>
        <end position="304"/>
    </location>
</feature>
<comment type="similarity">
    <text evidence="1">Belongs to the peptidase S1 family.</text>
</comment>
<keyword evidence="2" id="KW-1015">Disulfide bond</keyword>
<organism evidence="6 7">
    <name type="scientific">Chlorella ohadii</name>
    <dbReference type="NCBI Taxonomy" id="2649997"/>
    <lineage>
        <taxon>Eukaryota</taxon>
        <taxon>Viridiplantae</taxon>
        <taxon>Chlorophyta</taxon>
        <taxon>core chlorophytes</taxon>
        <taxon>Trebouxiophyceae</taxon>
        <taxon>Chlorellales</taxon>
        <taxon>Chlorellaceae</taxon>
        <taxon>Chlorella clade</taxon>
        <taxon>Chlorella</taxon>
    </lineage>
</organism>
<sequence length="341" mass="35452">MPRQPARFQGRGAPAPAAALATALAAAALLLVLASPAAAQQHPLSFYFTNIFSKPPFPGFLYRYLEQHPEVQVDVHNATDLALLMDQLGIVVIEPDANLPNVNWPEGRYRYMVSLRVPASLGGEHFCGGTLIVATVLHPDFTYGRNFTNDVALLHLSRPVPFPTVKLETSPSASLAPGSNTTILGWGLVTVQLAQSLQQGTVPVVDEGECARTPAYLNVGAAITPAMICAGQQPFPPTQVWPAIQPVDSCQGDSGGPLLVLGGSEGEDVQYGIISFGIGCAQPGVPGVYTRIASVAPFIESTMAQFRAGGPAATPAAPANGSRGGDAAPAARSTPVDVAQG</sequence>
<reference evidence="6" key="1">
    <citation type="submission" date="2020-11" db="EMBL/GenBank/DDBJ databases">
        <title>Chlorella ohadii genome sequencing and assembly.</title>
        <authorList>
            <person name="Murik O."/>
            <person name="Treves H."/>
            <person name="Kedem I."/>
            <person name="Shotland Y."/>
            <person name="Kaplan A."/>
        </authorList>
    </citation>
    <scope>NUCLEOTIDE SEQUENCE</scope>
    <source>
        <strain evidence="6">1</strain>
    </source>
</reference>
<evidence type="ECO:0000259" key="5">
    <source>
        <dbReference type="PROSITE" id="PS50240"/>
    </source>
</evidence>
<dbReference type="SUPFAM" id="SSF50494">
    <property type="entry name" value="Trypsin-like serine proteases"/>
    <property type="match status" value="1"/>
</dbReference>
<dbReference type="InterPro" id="IPR050430">
    <property type="entry name" value="Peptidase_S1"/>
</dbReference>
<dbReference type="PROSITE" id="PS00135">
    <property type="entry name" value="TRYPSIN_SER"/>
    <property type="match status" value="1"/>
</dbReference>
<dbReference type="Pfam" id="PF00089">
    <property type="entry name" value="Trypsin"/>
    <property type="match status" value="1"/>
</dbReference>
<evidence type="ECO:0000256" key="3">
    <source>
        <dbReference type="SAM" id="MobiDB-lite"/>
    </source>
</evidence>
<dbReference type="PANTHER" id="PTHR24276">
    <property type="entry name" value="POLYSERASE-RELATED"/>
    <property type="match status" value="1"/>
</dbReference>
<dbReference type="FunFam" id="2.40.10.10:FF:000002">
    <property type="entry name" value="Transmembrane protease serine"/>
    <property type="match status" value="1"/>
</dbReference>
<dbReference type="GO" id="GO:0006508">
    <property type="term" value="P:proteolysis"/>
    <property type="evidence" value="ECO:0007669"/>
    <property type="project" value="InterPro"/>
</dbReference>
<evidence type="ECO:0000313" key="6">
    <source>
        <dbReference type="EMBL" id="KAI7844429.1"/>
    </source>
</evidence>
<protein>
    <recommendedName>
        <fullName evidence="5">Peptidase S1 domain-containing protein</fullName>
    </recommendedName>
</protein>
<feature type="compositionally biased region" description="Low complexity" evidence="3">
    <location>
        <begin position="309"/>
        <end position="321"/>
    </location>
</feature>
<dbReference type="SMART" id="SM00020">
    <property type="entry name" value="Tryp_SPc"/>
    <property type="match status" value="1"/>
</dbReference>
<accession>A0AAD5H4Z3</accession>
<dbReference type="Gene3D" id="2.40.10.10">
    <property type="entry name" value="Trypsin-like serine proteases"/>
    <property type="match status" value="2"/>
</dbReference>
<dbReference type="PRINTS" id="PR00722">
    <property type="entry name" value="CHYMOTRYPSIN"/>
</dbReference>
<keyword evidence="7" id="KW-1185">Reference proteome</keyword>
<dbReference type="PROSITE" id="PS50240">
    <property type="entry name" value="TRYPSIN_DOM"/>
    <property type="match status" value="1"/>
</dbReference>
<evidence type="ECO:0000256" key="2">
    <source>
        <dbReference type="ARBA" id="ARBA00023157"/>
    </source>
</evidence>
<dbReference type="GO" id="GO:0004252">
    <property type="term" value="F:serine-type endopeptidase activity"/>
    <property type="evidence" value="ECO:0007669"/>
    <property type="project" value="InterPro"/>
</dbReference>
<feature type="chain" id="PRO_5042136878" description="Peptidase S1 domain-containing protein" evidence="4">
    <location>
        <begin position="40"/>
        <end position="341"/>
    </location>
</feature>
<keyword evidence="4" id="KW-0732">Signal</keyword>
<dbReference type="InterPro" id="IPR033116">
    <property type="entry name" value="TRYPSIN_SER"/>
</dbReference>
<dbReference type="AlphaFoldDB" id="A0AAD5H4Z3"/>
<feature type="region of interest" description="Disordered" evidence="3">
    <location>
        <begin position="309"/>
        <end position="341"/>
    </location>
</feature>
<gene>
    <name evidence="6" type="ORF">COHA_002022</name>
</gene>
<dbReference type="InterPro" id="IPR043504">
    <property type="entry name" value="Peptidase_S1_PA_chymotrypsin"/>
</dbReference>
<dbReference type="InterPro" id="IPR009003">
    <property type="entry name" value="Peptidase_S1_PA"/>
</dbReference>
<dbReference type="Proteomes" id="UP001205105">
    <property type="component" value="Unassembled WGS sequence"/>
</dbReference>
<dbReference type="InterPro" id="IPR001314">
    <property type="entry name" value="Peptidase_S1A"/>
</dbReference>
<dbReference type="PANTHER" id="PTHR24276:SF98">
    <property type="entry name" value="FI18310P1-RELATED"/>
    <property type="match status" value="1"/>
</dbReference>
<evidence type="ECO:0000313" key="7">
    <source>
        <dbReference type="Proteomes" id="UP001205105"/>
    </source>
</evidence>
<evidence type="ECO:0000256" key="1">
    <source>
        <dbReference type="ARBA" id="ARBA00007664"/>
    </source>
</evidence>
<comment type="caution">
    <text evidence="6">The sequence shown here is derived from an EMBL/GenBank/DDBJ whole genome shotgun (WGS) entry which is preliminary data.</text>
</comment>
<dbReference type="InterPro" id="IPR001254">
    <property type="entry name" value="Trypsin_dom"/>
</dbReference>
<proteinExistence type="inferred from homology"/>
<dbReference type="EMBL" id="JADXDR010000031">
    <property type="protein sequence ID" value="KAI7844429.1"/>
    <property type="molecule type" value="Genomic_DNA"/>
</dbReference>
<dbReference type="CDD" id="cd00190">
    <property type="entry name" value="Tryp_SPc"/>
    <property type="match status" value="1"/>
</dbReference>
<name>A0AAD5H4Z3_9CHLO</name>
<feature type="signal peptide" evidence="4">
    <location>
        <begin position="1"/>
        <end position="39"/>
    </location>
</feature>
<evidence type="ECO:0000256" key="4">
    <source>
        <dbReference type="SAM" id="SignalP"/>
    </source>
</evidence>